<gene>
    <name evidence="1" type="ORF">V6N11_077373</name>
</gene>
<sequence length="88" mass="9844">MELVNRDIVRDAGRPATVENTRAEKPIRGKVSYAALVAGKGKITNLDIASASDFDVVVKEFDYVVSREGVFPSIRFSEKVHERIDYVM</sequence>
<dbReference type="Proteomes" id="UP001396334">
    <property type="component" value="Unassembled WGS sequence"/>
</dbReference>
<evidence type="ECO:0000313" key="2">
    <source>
        <dbReference type="Proteomes" id="UP001396334"/>
    </source>
</evidence>
<comment type="caution">
    <text evidence="1">The sequence shown here is derived from an EMBL/GenBank/DDBJ whole genome shotgun (WGS) entry which is preliminary data.</text>
</comment>
<name>A0ABR2TDC2_9ROSI</name>
<dbReference type="EMBL" id="JBBPBN010000006">
    <property type="protein sequence ID" value="KAK9035331.1"/>
    <property type="molecule type" value="Genomic_DNA"/>
</dbReference>
<reference evidence="1 2" key="1">
    <citation type="journal article" date="2024" name="G3 (Bethesda)">
        <title>Genome assembly of Hibiscus sabdariffa L. provides insights into metabolisms of medicinal natural products.</title>
        <authorList>
            <person name="Kim T."/>
        </authorList>
    </citation>
    <scope>NUCLEOTIDE SEQUENCE [LARGE SCALE GENOMIC DNA]</scope>
    <source>
        <strain evidence="1">TK-2024</strain>
        <tissue evidence="1">Old leaves</tissue>
    </source>
</reference>
<organism evidence="1 2">
    <name type="scientific">Hibiscus sabdariffa</name>
    <name type="common">roselle</name>
    <dbReference type="NCBI Taxonomy" id="183260"/>
    <lineage>
        <taxon>Eukaryota</taxon>
        <taxon>Viridiplantae</taxon>
        <taxon>Streptophyta</taxon>
        <taxon>Embryophyta</taxon>
        <taxon>Tracheophyta</taxon>
        <taxon>Spermatophyta</taxon>
        <taxon>Magnoliopsida</taxon>
        <taxon>eudicotyledons</taxon>
        <taxon>Gunneridae</taxon>
        <taxon>Pentapetalae</taxon>
        <taxon>rosids</taxon>
        <taxon>malvids</taxon>
        <taxon>Malvales</taxon>
        <taxon>Malvaceae</taxon>
        <taxon>Malvoideae</taxon>
        <taxon>Hibiscus</taxon>
    </lineage>
</organism>
<proteinExistence type="predicted"/>
<evidence type="ECO:0000313" key="1">
    <source>
        <dbReference type="EMBL" id="KAK9035331.1"/>
    </source>
</evidence>
<keyword evidence="2" id="KW-1185">Reference proteome</keyword>
<accession>A0ABR2TDC2</accession>
<protein>
    <submittedName>
        <fullName evidence="1">Uncharacterized protein</fullName>
    </submittedName>
</protein>